<name>A0A6P7KKJ8_9TELE</name>
<organism evidence="7 8">
    <name type="scientific">Parambassis ranga</name>
    <name type="common">Indian glassy fish</name>
    <dbReference type="NCBI Taxonomy" id="210632"/>
    <lineage>
        <taxon>Eukaryota</taxon>
        <taxon>Metazoa</taxon>
        <taxon>Chordata</taxon>
        <taxon>Craniata</taxon>
        <taxon>Vertebrata</taxon>
        <taxon>Euteleostomi</taxon>
        <taxon>Actinopterygii</taxon>
        <taxon>Neopterygii</taxon>
        <taxon>Teleostei</taxon>
        <taxon>Neoteleostei</taxon>
        <taxon>Acanthomorphata</taxon>
        <taxon>Ovalentaria</taxon>
        <taxon>Ambassidae</taxon>
        <taxon>Parambassis</taxon>
    </lineage>
</organism>
<feature type="region of interest" description="Disordered" evidence="4">
    <location>
        <begin position="43"/>
        <end position="95"/>
    </location>
</feature>
<evidence type="ECO:0000259" key="6">
    <source>
        <dbReference type="PROSITE" id="PS50041"/>
    </source>
</evidence>
<dbReference type="GO" id="GO:0030246">
    <property type="term" value="F:carbohydrate binding"/>
    <property type="evidence" value="ECO:0007669"/>
    <property type="project" value="UniProtKB-KW"/>
</dbReference>
<dbReference type="SMART" id="SM00034">
    <property type="entry name" value="CLECT"/>
    <property type="match status" value="1"/>
</dbReference>
<feature type="domain" description="C-type lectin" evidence="6">
    <location>
        <begin position="135"/>
        <end position="233"/>
    </location>
</feature>
<dbReference type="FunFam" id="3.10.100.10:FF:000125">
    <property type="entry name" value="Mannan-binding lectin H3"/>
    <property type="match status" value="1"/>
</dbReference>
<sequence length="248" mass="27169">MNAVSVLTGFQVCAEKMRLFLFIYIFCLVAPFTYVMSGIPGPPGPPGDKGDNGIIGPSGADGAPGPPGPFGRKGIQGERGPPGFPGPPGPPGPLGDCEICNQDTMNRDIELLTKRISKINQAINYSFVRKVGQKYFVSHKERRSFSTAVQFCSQRGLELALPQSDEENSMLMEIFGDVYKAAWINVNNKRAEGSFAVDMKNRPLTFTKWEEGQPGTFTQDTGCTMLTENGIWRVTQECFLNAFIICQL</sequence>
<evidence type="ECO:0000313" key="7">
    <source>
        <dbReference type="Proteomes" id="UP000515145"/>
    </source>
</evidence>
<evidence type="ECO:0000313" key="8">
    <source>
        <dbReference type="RefSeq" id="XP_028287951.1"/>
    </source>
</evidence>
<gene>
    <name evidence="8" type="primary">LOC114452674</name>
</gene>
<proteinExistence type="predicted"/>
<dbReference type="PANTHER" id="PTHR24024:SF15">
    <property type="entry name" value="PULMONARY SURFACTANT-ASSOCIATED PROTEIN D"/>
    <property type="match status" value="1"/>
</dbReference>
<dbReference type="InterPro" id="IPR008160">
    <property type="entry name" value="Collagen"/>
</dbReference>
<dbReference type="SUPFAM" id="SSF56436">
    <property type="entry name" value="C-type lectin-like"/>
    <property type="match status" value="1"/>
</dbReference>
<dbReference type="InParanoid" id="A0A6P7KKJ8"/>
<protein>
    <submittedName>
        <fullName evidence="8">Mannose-binding protein C-like isoform X1</fullName>
    </submittedName>
</protein>
<reference evidence="8" key="1">
    <citation type="submission" date="2025-08" db="UniProtKB">
        <authorList>
            <consortium name="RefSeq"/>
        </authorList>
    </citation>
    <scope>IDENTIFICATION</scope>
</reference>
<keyword evidence="2" id="KW-0106">Calcium</keyword>
<dbReference type="GO" id="GO:0005615">
    <property type="term" value="C:extracellular space"/>
    <property type="evidence" value="ECO:0007669"/>
    <property type="project" value="TreeGrafter"/>
</dbReference>
<dbReference type="RefSeq" id="XP_028287951.1">
    <property type="nucleotide sequence ID" value="XM_028432150.1"/>
</dbReference>
<keyword evidence="5" id="KW-0472">Membrane</keyword>
<dbReference type="PANTHER" id="PTHR24024">
    <property type="entry name" value="PULMONARY SURFACTANT-ASSOCIATED PROTEIN A"/>
    <property type="match status" value="1"/>
</dbReference>
<dbReference type="OrthoDB" id="10255512at2759"/>
<feature type="compositionally biased region" description="Pro residues" evidence="4">
    <location>
        <begin position="82"/>
        <end position="93"/>
    </location>
</feature>
<dbReference type="AlphaFoldDB" id="A0A6P7KKJ8"/>
<dbReference type="Pfam" id="PF01391">
    <property type="entry name" value="Collagen"/>
    <property type="match status" value="1"/>
</dbReference>
<keyword evidence="7" id="KW-1185">Reference proteome</keyword>
<keyword evidence="5" id="KW-1133">Transmembrane helix</keyword>
<evidence type="ECO:0000256" key="1">
    <source>
        <dbReference type="ARBA" id="ARBA00022734"/>
    </source>
</evidence>
<dbReference type="GO" id="GO:0005771">
    <property type="term" value="C:multivesicular body"/>
    <property type="evidence" value="ECO:0007669"/>
    <property type="project" value="TreeGrafter"/>
</dbReference>
<accession>A0A6P7KKJ8</accession>
<dbReference type="GO" id="GO:0005581">
    <property type="term" value="C:collagen trimer"/>
    <property type="evidence" value="ECO:0007669"/>
    <property type="project" value="UniProtKB-KW"/>
</dbReference>
<dbReference type="InterPro" id="IPR001304">
    <property type="entry name" value="C-type_lectin-like"/>
</dbReference>
<evidence type="ECO:0000256" key="4">
    <source>
        <dbReference type="SAM" id="MobiDB-lite"/>
    </source>
</evidence>
<keyword evidence="3" id="KW-0176">Collagen</keyword>
<dbReference type="GeneID" id="114452674"/>
<evidence type="ECO:0000256" key="2">
    <source>
        <dbReference type="ARBA" id="ARBA00022837"/>
    </source>
</evidence>
<keyword evidence="1" id="KW-0430">Lectin</keyword>
<dbReference type="InterPro" id="IPR016186">
    <property type="entry name" value="C-type_lectin-like/link_sf"/>
</dbReference>
<dbReference type="PROSITE" id="PS50041">
    <property type="entry name" value="C_TYPE_LECTIN_2"/>
    <property type="match status" value="1"/>
</dbReference>
<keyword evidence="5" id="KW-0812">Transmembrane</keyword>
<evidence type="ECO:0000256" key="3">
    <source>
        <dbReference type="ARBA" id="ARBA00023119"/>
    </source>
</evidence>
<evidence type="ECO:0000256" key="5">
    <source>
        <dbReference type="SAM" id="Phobius"/>
    </source>
</evidence>
<dbReference type="Gene3D" id="3.10.100.10">
    <property type="entry name" value="Mannose-Binding Protein A, subunit A"/>
    <property type="match status" value="1"/>
</dbReference>
<feature type="transmembrane region" description="Helical" evidence="5">
    <location>
        <begin position="19"/>
        <end position="39"/>
    </location>
</feature>
<feature type="compositionally biased region" description="Low complexity" evidence="4">
    <location>
        <begin position="52"/>
        <end position="63"/>
    </location>
</feature>
<dbReference type="Pfam" id="PF00059">
    <property type="entry name" value="Lectin_C"/>
    <property type="match status" value="1"/>
</dbReference>
<dbReference type="InterPro" id="IPR016187">
    <property type="entry name" value="CTDL_fold"/>
</dbReference>
<dbReference type="Proteomes" id="UP000515145">
    <property type="component" value="Chromosome 19"/>
</dbReference>
<dbReference type="InterPro" id="IPR051077">
    <property type="entry name" value="Ca-dependent_lectin"/>
</dbReference>